<reference evidence="1 2" key="1">
    <citation type="submission" date="2022-03" db="EMBL/GenBank/DDBJ databases">
        <title>Isotopic signatures of nitrous oxide derived from detoxification processes.</title>
        <authorList>
            <person name="Behrendt U."/>
            <person name="Buchen C."/>
            <person name="Well R."/>
            <person name="Ulrich A."/>
            <person name="Rohe L."/>
            <person name="Kolb S."/>
            <person name="Schloter M."/>
            <person name="Horn M.A."/>
            <person name="Augustin J."/>
        </authorList>
    </citation>
    <scope>NUCLEOTIDE SEQUENCE [LARGE SCALE GENOMIC DNA]</scope>
    <source>
        <strain evidence="1 2">S4-C24</strain>
    </source>
</reference>
<dbReference type="Proteomes" id="UP000829069">
    <property type="component" value="Chromosome"/>
</dbReference>
<dbReference type="RefSeq" id="WP_241915405.1">
    <property type="nucleotide sequence ID" value="NZ_CP093326.1"/>
</dbReference>
<evidence type="ECO:0000313" key="1">
    <source>
        <dbReference type="EMBL" id="UNK47698.1"/>
    </source>
</evidence>
<protein>
    <recommendedName>
        <fullName evidence="3">Dehydrogenase</fullName>
    </recommendedName>
</protein>
<evidence type="ECO:0000313" key="2">
    <source>
        <dbReference type="Proteomes" id="UP000829069"/>
    </source>
</evidence>
<dbReference type="EMBL" id="CP093326">
    <property type="protein sequence ID" value="UNK47698.1"/>
    <property type="molecule type" value="Genomic_DNA"/>
</dbReference>
<gene>
    <name evidence="1" type="ORF">MNQ99_16155</name>
</gene>
<accession>A0ABY3WBH0</accession>
<evidence type="ECO:0008006" key="3">
    <source>
        <dbReference type="Google" id="ProtNLM"/>
    </source>
</evidence>
<sequence>MALFGAARQARRDDKDLGKGIWRRAHDRFRRALERYHQILEGVQDDGLYGELLPIANQVAELLPRVRDCCVAAQSMHPTDGLDIPGGPLAEVHRSLSKAGNSLAATAQAAAMTRLGGTQGYEVGVENVRRHAAVVLSDLAEAERLLAGLGRGGAGKR</sequence>
<name>A0ABY3WBH0_9MICC</name>
<keyword evidence="2" id="KW-1185">Reference proteome</keyword>
<organism evidence="1 2">
    <name type="scientific">Arthrobacter sulfonylureivorans</name>
    <dbReference type="NCBI Taxonomy" id="2486855"/>
    <lineage>
        <taxon>Bacteria</taxon>
        <taxon>Bacillati</taxon>
        <taxon>Actinomycetota</taxon>
        <taxon>Actinomycetes</taxon>
        <taxon>Micrococcales</taxon>
        <taxon>Micrococcaceae</taxon>
        <taxon>Arthrobacter</taxon>
    </lineage>
</organism>
<proteinExistence type="predicted"/>